<comment type="caution">
    <text evidence="1">The sequence shown here is derived from an EMBL/GenBank/DDBJ whole genome shotgun (WGS) entry which is preliminary data.</text>
</comment>
<sequence>MSEPAQTRRCEDCGRFLQLKTVKHNSTSAPPEHWGLRYFICKSRNPRTASRYCDFFHWIDPPPWTPPLDRLSRSSRTMPGQSRCTIDGCSKIRNKMCGTSKCKAHCTRDGGCLVHPLLGDQPAAAPVPMTSLNPSIPPSSSALSYVSVSHAEVQPAQLPSISETHTPSPNIPQSPPIPSTSKSLLTSSPATTHSVQHPSSSSLPIPATPTTSRRVLPAAIPRLSPRKVSHLIDSFDPIFEEEQSILRQKRLVQQEKLNGQLVEKNAITVHCWLKDGSSPTHDCFHSTGTPAKFKFTRDHLRALALIQDSSVLLDLARFRIYCPEEDYWLGAGEDYEVATVPGQHFFVVSLDVRDLQALSPLIIKLTQGNNTKPPHLRKNLPGERSRPKPRPTATYSSRVLEPGPSERFRSPSVDELLGSTSGSRTIAPHPSLGSGPIKRSRSPSAAVLLESGLVKKHKPWTALESGIIELDSSDNEQVLPLGLQGTTISLASDDSSSDESKAEHQSSSPLPDFPFLCPQVPTRRWPSGYWCTELDQGFTQITAAQAKDKECGRTLSLHAAFAKVFPESRYVAATFSENRARWFNAPEDERACALKAGKTDEGKWEVFAMRNPDVKGKARSERKKAKRLVAKSKSTSQSDENMDE</sequence>
<dbReference type="Proteomes" id="UP001055072">
    <property type="component" value="Unassembled WGS sequence"/>
</dbReference>
<evidence type="ECO:0000313" key="1">
    <source>
        <dbReference type="EMBL" id="KAI0084907.1"/>
    </source>
</evidence>
<protein>
    <submittedName>
        <fullName evidence="1">Uncharacterized protein</fullName>
    </submittedName>
</protein>
<name>A0ACB8TS82_9APHY</name>
<keyword evidence="2" id="KW-1185">Reference proteome</keyword>
<accession>A0ACB8TS82</accession>
<gene>
    <name evidence="1" type="ORF">BDY19DRAFT_968805</name>
</gene>
<dbReference type="EMBL" id="MU274937">
    <property type="protein sequence ID" value="KAI0084907.1"/>
    <property type="molecule type" value="Genomic_DNA"/>
</dbReference>
<proteinExistence type="predicted"/>
<organism evidence="1 2">
    <name type="scientific">Irpex rosettiformis</name>
    <dbReference type="NCBI Taxonomy" id="378272"/>
    <lineage>
        <taxon>Eukaryota</taxon>
        <taxon>Fungi</taxon>
        <taxon>Dikarya</taxon>
        <taxon>Basidiomycota</taxon>
        <taxon>Agaricomycotina</taxon>
        <taxon>Agaricomycetes</taxon>
        <taxon>Polyporales</taxon>
        <taxon>Irpicaceae</taxon>
        <taxon>Irpex</taxon>
    </lineage>
</organism>
<reference evidence="1" key="1">
    <citation type="journal article" date="2021" name="Environ. Microbiol.">
        <title>Gene family expansions and transcriptome signatures uncover fungal adaptations to wood decay.</title>
        <authorList>
            <person name="Hage H."/>
            <person name="Miyauchi S."/>
            <person name="Viragh M."/>
            <person name="Drula E."/>
            <person name="Min B."/>
            <person name="Chaduli D."/>
            <person name="Navarro D."/>
            <person name="Favel A."/>
            <person name="Norest M."/>
            <person name="Lesage-Meessen L."/>
            <person name="Balint B."/>
            <person name="Merenyi Z."/>
            <person name="de Eugenio L."/>
            <person name="Morin E."/>
            <person name="Martinez A.T."/>
            <person name="Baldrian P."/>
            <person name="Stursova M."/>
            <person name="Martinez M.J."/>
            <person name="Novotny C."/>
            <person name="Magnuson J.K."/>
            <person name="Spatafora J.W."/>
            <person name="Maurice S."/>
            <person name="Pangilinan J."/>
            <person name="Andreopoulos W."/>
            <person name="LaButti K."/>
            <person name="Hundley H."/>
            <person name="Na H."/>
            <person name="Kuo A."/>
            <person name="Barry K."/>
            <person name="Lipzen A."/>
            <person name="Henrissat B."/>
            <person name="Riley R."/>
            <person name="Ahrendt S."/>
            <person name="Nagy L.G."/>
            <person name="Grigoriev I.V."/>
            <person name="Martin F."/>
            <person name="Rosso M.N."/>
        </authorList>
    </citation>
    <scope>NUCLEOTIDE SEQUENCE</scope>
    <source>
        <strain evidence="1">CBS 384.51</strain>
    </source>
</reference>
<evidence type="ECO:0000313" key="2">
    <source>
        <dbReference type="Proteomes" id="UP001055072"/>
    </source>
</evidence>